<dbReference type="SUPFAM" id="SSF52317">
    <property type="entry name" value="Class I glutamine amidotransferase-like"/>
    <property type="match status" value="1"/>
</dbReference>
<evidence type="ECO:0000256" key="2">
    <source>
        <dbReference type="ARBA" id="ARBA00022645"/>
    </source>
</evidence>
<comment type="similarity">
    <text evidence="1">Belongs to the peptidase S66 family.</text>
</comment>
<dbReference type="InterPro" id="IPR027478">
    <property type="entry name" value="LdcA_N"/>
</dbReference>
<evidence type="ECO:0000313" key="10">
    <source>
        <dbReference type="Proteomes" id="UP000321945"/>
    </source>
</evidence>
<dbReference type="GO" id="GO:0008236">
    <property type="term" value="F:serine-type peptidase activity"/>
    <property type="evidence" value="ECO:0007669"/>
    <property type="project" value="UniProtKB-KW"/>
</dbReference>
<evidence type="ECO:0000259" key="7">
    <source>
        <dbReference type="Pfam" id="PF02016"/>
    </source>
</evidence>
<name>A0A5C6YSF2_9FLAO</name>
<organism evidence="9 10">
    <name type="scientific">Aequorivita lipolytica</name>
    <dbReference type="NCBI Taxonomy" id="153267"/>
    <lineage>
        <taxon>Bacteria</taxon>
        <taxon>Pseudomonadati</taxon>
        <taxon>Bacteroidota</taxon>
        <taxon>Flavobacteriia</taxon>
        <taxon>Flavobacteriales</taxon>
        <taxon>Flavobacteriaceae</taxon>
        <taxon>Aequorivita</taxon>
    </lineage>
</organism>
<feature type="active site" description="Charge relay system" evidence="6">
    <location>
        <position position="274"/>
    </location>
</feature>
<dbReference type="Gene3D" id="3.50.30.60">
    <property type="entry name" value="LD-carboxypeptidase A C-terminal domain-like"/>
    <property type="match status" value="1"/>
</dbReference>
<evidence type="ECO:0000256" key="1">
    <source>
        <dbReference type="ARBA" id="ARBA00010233"/>
    </source>
</evidence>
<feature type="domain" description="LD-carboxypeptidase N-terminal" evidence="7">
    <location>
        <begin position="13"/>
        <end position="128"/>
    </location>
</feature>
<dbReference type="Pfam" id="PF17676">
    <property type="entry name" value="Peptidase_S66C"/>
    <property type="match status" value="1"/>
</dbReference>
<dbReference type="CDD" id="cd07025">
    <property type="entry name" value="Peptidase_S66"/>
    <property type="match status" value="1"/>
</dbReference>
<dbReference type="PANTHER" id="PTHR30237:SF2">
    <property type="entry name" value="MUREIN TETRAPEPTIDE CARBOXYPEPTIDASE"/>
    <property type="match status" value="1"/>
</dbReference>
<dbReference type="SUPFAM" id="SSF141986">
    <property type="entry name" value="LD-carboxypeptidase A C-terminal domain-like"/>
    <property type="match status" value="1"/>
</dbReference>
<protein>
    <submittedName>
        <fullName evidence="9">LD-carboxypeptidase</fullName>
    </submittedName>
</protein>
<dbReference type="OrthoDB" id="9807329at2"/>
<evidence type="ECO:0000256" key="4">
    <source>
        <dbReference type="ARBA" id="ARBA00022801"/>
    </source>
</evidence>
<evidence type="ECO:0000256" key="5">
    <source>
        <dbReference type="ARBA" id="ARBA00022825"/>
    </source>
</evidence>
<dbReference type="Pfam" id="PF02016">
    <property type="entry name" value="Peptidase_S66"/>
    <property type="match status" value="1"/>
</dbReference>
<evidence type="ECO:0000313" key="9">
    <source>
        <dbReference type="EMBL" id="TXD70338.1"/>
    </source>
</evidence>
<dbReference type="GO" id="GO:0006508">
    <property type="term" value="P:proteolysis"/>
    <property type="evidence" value="ECO:0007669"/>
    <property type="project" value="UniProtKB-KW"/>
</dbReference>
<keyword evidence="4" id="KW-0378">Hydrolase</keyword>
<dbReference type="InterPro" id="IPR029062">
    <property type="entry name" value="Class_I_gatase-like"/>
</dbReference>
<reference evidence="9 10" key="1">
    <citation type="submission" date="2019-08" db="EMBL/GenBank/DDBJ databases">
        <title>Genome of Aequorivita lipolytica Y10-2 (type strain).</title>
        <authorList>
            <person name="Bowman J.P."/>
        </authorList>
    </citation>
    <scope>NUCLEOTIDE SEQUENCE [LARGE SCALE GENOMIC DNA]</scope>
    <source>
        <strain evidence="9 10">Y10-2</strain>
    </source>
</reference>
<feature type="active site" description="Charge relay system" evidence="6">
    <location>
        <position position="204"/>
    </location>
</feature>
<dbReference type="Gene3D" id="3.40.50.10740">
    <property type="entry name" value="Class I glutamine amidotransferase-like"/>
    <property type="match status" value="1"/>
</dbReference>
<dbReference type="InterPro" id="IPR003507">
    <property type="entry name" value="S66_fam"/>
</dbReference>
<dbReference type="AlphaFoldDB" id="A0A5C6YSF2"/>
<evidence type="ECO:0000256" key="3">
    <source>
        <dbReference type="ARBA" id="ARBA00022670"/>
    </source>
</evidence>
<dbReference type="RefSeq" id="WP_111815375.1">
    <property type="nucleotide sequence ID" value="NZ_CBCRZQ010000003.1"/>
</dbReference>
<dbReference type="EMBL" id="VORU01000002">
    <property type="protein sequence ID" value="TXD70338.1"/>
    <property type="molecule type" value="Genomic_DNA"/>
</dbReference>
<evidence type="ECO:0000256" key="6">
    <source>
        <dbReference type="PIRSR" id="PIRSR028757-1"/>
    </source>
</evidence>
<keyword evidence="3" id="KW-0645">Protease</keyword>
<gene>
    <name evidence="9" type="ORF">ESV24_04005</name>
</gene>
<proteinExistence type="inferred from homology"/>
<accession>A0A5C6YSF2</accession>
<dbReference type="InterPro" id="IPR027461">
    <property type="entry name" value="Carboxypeptidase_A_C_sf"/>
</dbReference>
<dbReference type="PANTHER" id="PTHR30237">
    <property type="entry name" value="MURAMOYLTETRAPEPTIDE CARBOXYPEPTIDASE"/>
    <property type="match status" value="1"/>
</dbReference>
<comment type="caution">
    <text evidence="9">The sequence shown here is derived from an EMBL/GenBank/DDBJ whole genome shotgun (WGS) entry which is preliminary data.</text>
</comment>
<keyword evidence="2 9" id="KW-0121">Carboxypeptidase</keyword>
<feature type="domain" description="LD-carboxypeptidase C-terminal" evidence="8">
    <location>
        <begin position="173"/>
        <end position="289"/>
    </location>
</feature>
<evidence type="ECO:0000259" key="8">
    <source>
        <dbReference type="Pfam" id="PF17676"/>
    </source>
</evidence>
<dbReference type="Proteomes" id="UP000321945">
    <property type="component" value="Unassembled WGS sequence"/>
</dbReference>
<dbReference type="GO" id="GO:0004180">
    <property type="term" value="F:carboxypeptidase activity"/>
    <property type="evidence" value="ECO:0007669"/>
    <property type="project" value="UniProtKB-KW"/>
</dbReference>
<sequence>MITPNRLQKGDTVAIVSTARKISKEELNPALQLLESWGLKAILGKTIGAEENQFAGSDDLRAADFQKMLDDQKIKAIWCARGGYGTVRIIDKLDFSAFKKNPKWIVGYSDVTVLHSHIHNFGIETLHAQMCLEIENKTAETGDSIRKVLFGEEYSINFEGSGPATSAGAQVIKGTLIGGNLSVLYSLIGSASEMKTDGKILFIEDLDEILYHIDRMMMNLKRSGYLKNLKALIIGGMTEMKDNKVYFGKTAEEIIVGLVKEYNYPVISGFPAGHINDNRALIFGREVELNVQSSIINIQFSSSKNRKSAI</sequence>
<dbReference type="PIRSF" id="PIRSF028757">
    <property type="entry name" value="LD-carboxypeptidase"/>
    <property type="match status" value="1"/>
</dbReference>
<feature type="active site" description="Nucleophile" evidence="6">
    <location>
        <position position="109"/>
    </location>
</feature>
<keyword evidence="10" id="KW-1185">Reference proteome</keyword>
<keyword evidence="5" id="KW-0720">Serine protease</keyword>
<dbReference type="InterPro" id="IPR040449">
    <property type="entry name" value="Peptidase_S66_N"/>
</dbReference>
<dbReference type="InterPro" id="IPR040921">
    <property type="entry name" value="Peptidase_S66C"/>
</dbReference>